<feature type="chain" id="PRO_5012725863" description="SipW-cognate class signal peptide" evidence="1">
    <location>
        <begin position="28"/>
        <end position="140"/>
    </location>
</feature>
<evidence type="ECO:0000313" key="3">
    <source>
        <dbReference type="Proteomes" id="UP000184512"/>
    </source>
</evidence>
<accession>A0A1M6KN07</accession>
<dbReference type="STRING" id="1123357.SAMN02745244_02869"/>
<keyword evidence="1" id="KW-0732">Signal</keyword>
<reference evidence="2 3" key="1">
    <citation type="submission" date="2016-11" db="EMBL/GenBank/DDBJ databases">
        <authorList>
            <person name="Jaros S."/>
            <person name="Januszkiewicz K."/>
            <person name="Wedrychowicz H."/>
        </authorList>
    </citation>
    <scope>NUCLEOTIDE SEQUENCE [LARGE SCALE GENOMIC DNA]</scope>
    <source>
        <strain evidence="2 3">DSM 12906</strain>
    </source>
</reference>
<protein>
    <recommendedName>
        <fullName evidence="4">SipW-cognate class signal peptide</fullName>
    </recommendedName>
</protein>
<proteinExistence type="predicted"/>
<evidence type="ECO:0000256" key="1">
    <source>
        <dbReference type="SAM" id="SignalP"/>
    </source>
</evidence>
<feature type="signal peptide" evidence="1">
    <location>
        <begin position="1"/>
        <end position="27"/>
    </location>
</feature>
<dbReference type="EMBL" id="FQZG01000061">
    <property type="protein sequence ID" value="SHJ60343.1"/>
    <property type="molecule type" value="Genomic_DNA"/>
</dbReference>
<dbReference type="AlphaFoldDB" id="A0A1M6KN07"/>
<evidence type="ECO:0000313" key="2">
    <source>
        <dbReference type="EMBL" id="SHJ60343.1"/>
    </source>
</evidence>
<sequence>MFRKKNLIGAAVIGCLAFGVLAPTADAAYTYSGKTVTQSGKTAGYAYGNVAMDILYVRNNATAKAGVYNGRGVYVQAYAWNLSQTVPVRSSNTTSTTYQSVANKVNYGAPTGGTWTGATKVCVDVAWAVDPCGTQTQGQI</sequence>
<dbReference type="Proteomes" id="UP000184512">
    <property type="component" value="Unassembled WGS sequence"/>
</dbReference>
<name>A0A1M6KN07_9ACTN</name>
<gene>
    <name evidence="2" type="ORF">SAMN02745244_02869</name>
</gene>
<dbReference type="RefSeq" id="WP_073189495.1">
    <property type="nucleotide sequence ID" value="NZ_FQZG01000061.1"/>
</dbReference>
<evidence type="ECO:0008006" key="4">
    <source>
        <dbReference type="Google" id="ProtNLM"/>
    </source>
</evidence>
<keyword evidence="3" id="KW-1185">Reference proteome</keyword>
<organism evidence="2 3">
    <name type="scientific">Tessaracoccus bendigoensis DSM 12906</name>
    <dbReference type="NCBI Taxonomy" id="1123357"/>
    <lineage>
        <taxon>Bacteria</taxon>
        <taxon>Bacillati</taxon>
        <taxon>Actinomycetota</taxon>
        <taxon>Actinomycetes</taxon>
        <taxon>Propionibacteriales</taxon>
        <taxon>Propionibacteriaceae</taxon>
        <taxon>Tessaracoccus</taxon>
    </lineage>
</organism>